<dbReference type="InterPro" id="IPR005467">
    <property type="entry name" value="His_kinase_dom"/>
</dbReference>
<dbReference type="InterPro" id="IPR000014">
    <property type="entry name" value="PAS"/>
</dbReference>
<dbReference type="SMART" id="SM00388">
    <property type="entry name" value="HisKA"/>
    <property type="match status" value="1"/>
</dbReference>
<evidence type="ECO:0000256" key="2">
    <source>
        <dbReference type="ARBA" id="ARBA00012438"/>
    </source>
</evidence>
<organism evidence="12 13">
    <name type="scientific">Brevundimonas diminuta 3F5N</name>
    <dbReference type="NCBI Taxonomy" id="1255603"/>
    <lineage>
        <taxon>Bacteria</taxon>
        <taxon>Pseudomonadati</taxon>
        <taxon>Pseudomonadota</taxon>
        <taxon>Alphaproteobacteria</taxon>
        <taxon>Caulobacterales</taxon>
        <taxon>Caulobacteraceae</taxon>
        <taxon>Brevundimonas</taxon>
    </lineage>
</organism>
<dbReference type="GO" id="GO:0009927">
    <property type="term" value="F:histidine phosphotransfer kinase activity"/>
    <property type="evidence" value="ECO:0007669"/>
    <property type="project" value="TreeGrafter"/>
</dbReference>
<keyword evidence="7" id="KW-0175">Coiled coil</keyword>
<dbReference type="InterPro" id="IPR036890">
    <property type="entry name" value="HATPase_C_sf"/>
</dbReference>
<dbReference type="Gene3D" id="1.10.287.130">
    <property type="match status" value="1"/>
</dbReference>
<keyword evidence="5 12" id="KW-0418">Kinase</keyword>
<protein>
    <recommendedName>
        <fullName evidence="2">histidine kinase</fullName>
        <ecNumber evidence="2">2.7.13.3</ecNumber>
    </recommendedName>
</protein>
<dbReference type="PANTHER" id="PTHR43047">
    <property type="entry name" value="TWO-COMPONENT HISTIDINE PROTEIN KINASE"/>
    <property type="match status" value="1"/>
</dbReference>
<gene>
    <name evidence="12" type="ORF">FM111_10920</name>
</gene>
<dbReference type="InterPro" id="IPR003661">
    <property type="entry name" value="HisK_dim/P_dom"/>
</dbReference>
<dbReference type="Pfam" id="PF12860">
    <property type="entry name" value="PAS_7"/>
    <property type="match status" value="1"/>
</dbReference>
<name>A0A1R4GA21_BREDI</name>
<accession>A0A1R4GA21</accession>
<dbReference type="PANTHER" id="PTHR43047:SF72">
    <property type="entry name" value="OSMOSENSING HISTIDINE PROTEIN KINASE SLN1"/>
    <property type="match status" value="1"/>
</dbReference>
<keyword evidence="9" id="KW-0472">Membrane</keyword>
<evidence type="ECO:0000256" key="3">
    <source>
        <dbReference type="ARBA" id="ARBA00022553"/>
    </source>
</evidence>
<keyword evidence="4" id="KW-0808">Transferase</keyword>
<dbReference type="SUPFAM" id="SSF55874">
    <property type="entry name" value="ATPase domain of HSP90 chaperone/DNA topoisomerase II/histidine kinase"/>
    <property type="match status" value="1"/>
</dbReference>
<evidence type="ECO:0000256" key="5">
    <source>
        <dbReference type="ARBA" id="ARBA00022777"/>
    </source>
</evidence>
<keyword evidence="9" id="KW-1133">Transmembrane helix</keyword>
<evidence type="ECO:0000256" key="9">
    <source>
        <dbReference type="SAM" id="Phobius"/>
    </source>
</evidence>
<evidence type="ECO:0000256" key="7">
    <source>
        <dbReference type="SAM" id="Coils"/>
    </source>
</evidence>
<dbReference type="AlphaFoldDB" id="A0A1R4GA21"/>
<evidence type="ECO:0000259" key="11">
    <source>
        <dbReference type="PROSITE" id="PS50112"/>
    </source>
</evidence>
<dbReference type="Gene3D" id="3.30.565.10">
    <property type="entry name" value="Histidine kinase-like ATPase, C-terminal domain"/>
    <property type="match status" value="1"/>
</dbReference>
<dbReference type="SUPFAM" id="SSF55785">
    <property type="entry name" value="PYP-like sensor domain (PAS domain)"/>
    <property type="match status" value="2"/>
</dbReference>
<keyword evidence="6" id="KW-0902">Two-component regulatory system</keyword>
<dbReference type="GO" id="GO:0005886">
    <property type="term" value="C:plasma membrane"/>
    <property type="evidence" value="ECO:0007669"/>
    <property type="project" value="TreeGrafter"/>
</dbReference>
<dbReference type="EC" id="2.7.13.3" evidence="2"/>
<dbReference type="InterPro" id="IPR003594">
    <property type="entry name" value="HATPase_dom"/>
</dbReference>
<feature type="region of interest" description="Disordered" evidence="8">
    <location>
        <begin position="181"/>
        <end position="202"/>
    </location>
</feature>
<feature type="coiled-coil region" evidence="7">
    <location>
        <begin position="499"/>
        <end position="533"/>
    </location>
</feature>
<dbReference type="OrthoDB" id="9801651at2"/>
<evidence type="ECO:0000313" key="13">
    <source>
        <dbReference type="Proteomes" id="UP000195766"/>
    </source>
</evidence>
<dbReference type="SMART" id="SM00091">
    <property type="entry name" value="PAS"/>
    <property type="match status" value="2"/>
</dbReference>
<dbReference type="InterPro" id="IPR035965">
    <property type="entry name" value="PAS-like_dom_sf"/>
</dbReference>
<evidence type="ECO:0000313" key="12">
    <source>
        <dbReference type="EMBL" id="SJM65006.1"/>
    </source>
</evidence>
<dbReference type="SUPFAM" id="SSF47384">
    <property type="entry name" value="Homodimeric domain of signal transducing histidine kinase"/>
    <property type="match status" value="1"/>
</dbReference>
<dbReference type="InterPro" id="IPR004358">
    <property type="entry name" value="Sig_transdc_His_kin-like_C"/>
</dbReference>
<feature type="domain" description="PAS" evidence="11">
    <location>
        <begin position="394"/>
        <end position="431"/>
    </location>
</feature>
<evidence type="ECO:0000256" key="1">
    <source>
        <dbReference type="ARBA" id="ARBA00000085"/>
    </source>
</evidence>
<dbReference type="Pfam" id="PF02518">
    <property type="entry name" value="HATPase_c"/>
    <property type="match status" value="1"/>
</dbReference>
<dbReference type="RefSeq" id="WP_087140987.1">
    <property type="nucleotide sequence ID" value="NZ_FUIE01000057.1"/>
</dbReference>
<dbReference type="Pfam" id="PF00512">
    <property type="entry name" value="HisKA"/>
    <property type="match status" value="1"/>
</dbReference>
<dbReference type="SMART" id="SM00387">
    <property type="entry name" value="HATPase_c"/>
    <property type="match status" value="1"/>
</dbReference>
<sequence length="794" mass="85574">MRGTERRSYGSGRRATDHQAARSAPWVRILALAVALALAAYVMLFARENSRPSREVEAARLETLMLEARLAAAQVEARAARTDRALDAAARILAQTPAQPVQALDSARLEDPQAALLIADADGRALAARGARLGADATAGLSIGEDGLTTRRTTPGSHVLIARTPLPILKPTLAQTSLSVLPSGQAPATPDQAVKGPDGRPRTAAVAPIGDTGLSVVASLPRPDAFAAWLDDAWMLAAPLLLVVLMLAVIAVQNWRQMRASRRWADTERRFRVAVEAARCGVWEWDLAKGEATLSDYMAALLEVETGTVLTTQAMIERVHPRYRQLMIEALDNAMADGVFEAAFPVPLSNGGVRWIDARGQSRQSRRDSGYDSLMGVALDVTEARRTKAQAQAAESRLRDAIESVSDAFVLFDRRGRLILWNQGFQDAFAFPEGVVRPGAQKDELNRIAAEAIKAEHPSASGRAGVREVELKDGRWLQMAERFTGDGGTVVICADITVIRRQEAERRRAADELRAMVAELEASQANLALLARKYEVAMTRAEAANQAKSEFLANMSHELRTPLNAINGFSEIMAAEMFGPLGDRRYKGYAADIHGSGQHLLSLINDILDMAKIEAGKLTLHYEPMALDILCAEAVRLMRGKAQEAQLALTLDCPEDLHIEADQRGLKQVLLNLISNAVKFTPEGGAVSVTVAPRDADTVRVSVVDTGIGIAAKDLERLAQPFEQVEGQHSKSTQGTGLGLALTKSLIELHGGALTIESEPGRGTTVWFDLPTRAPEGAMAPVGAPVQRVQARAA</sequence>
<dbReference type="CDD" id="cd16922">
    <property type="entry name" value="HATPase_EvgS-ArcB-TorS-like"/>
    <property type="match status" value="1"/>
</dbReference>
<dbReference type="PROSITE" id="PS50109">
    <property type="entry name" value="HIS_KIN"/>
    <property type="match status" value="1"/>
</dbReference>
<reference evidence="12 13" key="1">
    <citation type="submission" date="2017-02" db="EMBL/GenBank/DDBJ databases">
        <authorList>
            <person name="Peterson S.W."/>
        </authorList>
    </citation>
    <scope>NUCLEOTIDE SEQUENCE [LARGE SCALE GENOMIC DNA]</scope>
    <source>
        <strain evidence="12 13">3F5N</strain>
    </source>
</reference>
<keyword evidence="3" id="KW-0597">Phosphoprotein</keyword>
<evidence type="ECO:0000256" key="4">
    <source>
        <dbReference type="ARBA" id="ARBA00022679"/>
    </source>
</evidence>
<dbReference type="GO" id="GO:0000155">
    <property type="term" value="F:phosphorelay sensor kinase activity"/>
    <property type="evidence" value="ECO:0007669"/>
    <property type="project" value="InterPro"/>
</dbReference>
<comment type="catalytic activity">
    <reaction evidence="1">
        <text>ATP + protein L-histidine = ADP + protein N-phospho-L-histidine.</text>
        <dbReference type="EC" id="2.7.13.3"/>
    </reaction>
</comment>
<evidence type="ECO:0000256" key="8">
    <source>
        <dbReference type="SAM" id="MobiDB-lite"/>
    </source>
</evidence>
<proteinExistence type="predicted"/>
<dbReference type="FunFam" id="3.30.565.10:FF:000010">
    <property type="entry name" value="Sensor histidine kinase RcsC"/>
    <property type="match status" value="1"/>
</dbReference>
<keyword evidence="9" id="KW-0812">Transmembrane</keyword>
<dbReference type="Proteomes" id="UP000195766">
    <property type="component" value="Unassembled WGS sequence"/>
</dbReference>
<dbReference type="EMBL" id="FUIE01000057">
    <property type="protein sequence ID" value="SJM65006.1"/>
    <property type="molecule type" value="Genomic_DNA"/>
</dbReference>
<feature type="transmembrane region" description="Helical" evidence="9">
    <location>
        <begin position="26"/>
        <end position="46"/>
    </location>
</feature>
<dbReference type="Gene3D" id="3.30.450.20">
    <property type="entry name" value="PAS domain"/>
    <property type="match status" value="2"/>
</dbReference>
<dbReference type="CDD" id="cd00082">
    <property type="entry name" value="HisKA"/>
    <property type="match status" value="1"/>
</dbReference>
<evidence type="ECO:0000256" key="6">
    <source>
        <dbReference type="ARBA" id="ARBA00023012"/>
    </source>
</evidence>
<dbReference type="PRINTS" id="PR00344">
    <property type="entry name" value="BCTRLSENSOR"/>
</dbReference>
<feature type="domain" description="Histidine kinase" evidence="10">
    <location>
        <begin position="554"/>
        <end position="774"/>
    </location>
</feature>
<dbReference type="PROSITE" id="PS50112">
    <property type="entry name" value="PAS"/>
    <property type="match status" value="1"/>
</dbReference>
<dbReference type="InterPro" id="IPR036097">
    <property type="entry name" value="HisK_dim/P_sf"/>
</dbReference>
<evidence type="ECO:0000259" key="10">
    <source>
        <dbReference type="PROSITE" id="PS50109"/>
    </source>
</evidence>